<feature type="domain" description="Inosine/uridine-preferring nucleoside hydrolase" evidence="3">
    <location>
        <begin position="5"/>
        <end position="300"/>
    </location>
</feature>
<dbReference type="InterPro" id="IPR036452">
    <property type="entry name" value="Ribo_hydro-like"/>
</dbReference>
<evidence type="ECO:0000313" key="4">
    <source>
        <dbReference type="EMBL" id="OYO24952.1"/>
    </source>
</evidence>
<dbReference type="InterPro" id="IPR015910">
    <property type="entry name" value="I/U_nuclsd_hydro_CS"/>
</dbReference>
<dbReference type="PROSITE" id="PS01247">
    <property type="entry name" value="IUNH"/>
    <property type="match status" value="1"/>
</dbReference>
<dbReference type="InterPro" id="IPR023186">
    <property type="entry name" value="IUNH"/>
</dbReference>
<evidence type="ECO:0000256" key="1">
    <source>
        <dbReference type="ARBA" id="ARBA00022801"/>
    </source>
</evidence>
<dbReference type="GO" id="GO:0005829">
    <property type="term" value="C:cytosol"/>
    <property type="evidence" value="ECO:0007669"/>
    <property type="project" value="TreeGrafter"/>
</dbReference>
<gene>
    <name evidence="4" type="primary">rihB</name>
    <name evidence="4" type="ORF">CGZ93_00275</name>
</gene>
<dbReference type="PANTHER" id="PTHR12304">
    <property type="entry name" value="INOSINE-URIDINE PREFERRING NUCLEOSIDE HYDROLASE"/>
    <property type="match status" value="1"/>
</dbReference>
<dbReference type="PANTHER" id="PTHR12304:SF4">
    <property type="entry name" value="URIDINE NUCLEOSIDASE"/>
    <property type="match status" value="1"/>
</dbReference>
<evidence type="ECO:0000259" key="3">
    <source>
        <dbReference type="Pfam" id="PF01156"/>
    </source>
</evidence>
<dbReference type="RefSeq" id="WP_094362159.1">
    <property type="nucleotide sequence ID" value="NZ_NMVQ01000001.1"/>
</dbReference>
<dbReference type="InterPro" id="IPR001910">
    <property type="entry name" value="Inosine/uridine_hydrolase_dom"/>
</dbReference>
<evidence type="ECO:0000256" key="2">
    <source>
        <dbReference type="ARBA" id="ARBA00023295"/>
    </source>
</evidence>
<evidence type="ECO:0000313" key="5">
    <source>
        <dbReference type="Proteomes" id="UP000216311"/>
    </source>
</evidence>
<accession>A0A255HC56</accession>
<dbReference type="OrthoDB" id="9797882at2"/>
<comment type="caution">
    <text evidence="4">The sequence shown here is derived from an EMBL/GenBank/DDBJ whole genome shotgun (WGS) entry which is preliminary data.</text>
</comment>
<dbReference type="CDD" id="cd02651">
    <property type="entry name" value="nuc_hydro_IU_UC_XIUA"/>
    <property type="match status" value="1"/>
</dbReference>
<proteinExistence type="predicted"/>
<protein>
    <submittedName>
        <fullName evidence="4">Ribonucleoside hydrolase</fullName>
    </submittedName>
</protein>
<dbReference type="Proteomes" id="UP000216311">
    <property type="component" value="Unassembled WGS sequence"/>
</dbReference>
<dbReference type="GO" id="GO:0045437">
    <property type="term" value="F:uridine nucleosidase activity"/>
    <property type="evidence" value="ECO:0007669"/>
    <property type="project" value="UniProtKB-ARBA"/>
</dbReference>
<keyword evidence="1 4" id="KW-0378">Hydrolase</keyword>
<keyword evidence="5" id="KW-1185">Reference proteome</keyword>
<dbReference type="EMBL" id="NMVQ01000001">
    <property type="protein sequence ID" value="OYO24952.1"/>
    <property type="molecule type" value="Genomic_DNA"/>
</dbReference>
<organism evidence="4 5">
    <name type="scientific">Enemella dayhoffiae</name>
    <dbReference type="NCBI Taxonomy" id="2016507"/>
    <lineage>
        <taxon>Bacteria</taxon>
        <taxon>Bacillati</taxon>
        <taxon>Actinomycetota</taxon>
        <taxon>Actinomycetes</taxon>
        <taxon>Propionibacteriales</taxon>
        <taxon>Propionibacteriaceae</taxon>
        <taxon>Enemella</taxon>
    </lineage>
</organism>
<dbReference type="Gene3D" id="3.90.245.10">
    <property type="entry name" value="Ribonucleoside hydrolase-like"/>
    <property type="match status" value="1"/>
</dbReference>
<sequence length="315" mass="33823">MPRKIILDCDPGHDDAIAMLLAHGSPEVDLVAVTTVAGNQTLAKVTRNAQSVATVLGMRGVPIAAGCDRPLIRGQEVAHTIHGESGMDGPRLREPTTEIAPLHAVQLIVDLVMSHEPGELTLVPTGALTNIALAARLEPRIVERVREVVLMGGACHIGNWTPVAEFNIKTDPEAAQIVFGAGWPVTMVGLDVTHQALATPEVRRRIDAVGTEPARFVLELFDFFGGTYRELNGFDSPPVHDPCAVAYVIDPSVLTTRRTPLHVELTGSHTLGMTVADFRAEAPADCPTQVAVQLDFDRFWGLVVDALERIGEVPS</sequence>
<dbReference type="GO" id="GO:0008477">
    <property type="term" value="F:purine nucleosidase activity"/>
    <property type="evidence" value="ECO:0007669"/>
    <property type="project" value="TreeGrafter"/>
</dbReference>
<keyword evidence="2" id="KW-0326">Glycosidase</keyword>
<dbReference type="Pfam" id="PF01156">
    <property type="entry name" value="IU_nuc_hydro"/>
    <property type="match status" value="1"/>
</dbReference>
<dbReference type="GO" id="GO:0006152">
    <property type="term" value="P:purine nucleoside catabolic process"/>
    <property type="evidence" value="ECO:0007669"/>
    <property type="project" value="TreeGrafter"/>
</dbReference>
<reference evidence="4 5" key="1">
    <citation type="submission" date="2017-07" db="EMBL/GenBank/DDBJ databases">
        <title>Draft whole genome sequences of clinical Proprionibacteriaceae strains.</title>
        <authorList>
            <person name="Bernier A.-M."/>
            <person name="Bernard K."/>
            <person name="Domingo M.-C."/>
        </authorList>
    </citation>
    <scope>NUCLEOTIDE SEQUENCE [LARGE SCALE GENOMIC DNA]</scope>
    <source>
        <strain evidence="4 5">NML 130396</strain>
    </source>
</reference>
<dbReference type="AlphaFoldDB" id="A0A255HC56"/>
<dbReference type="SUPFAM" id="SSF53590">
    <property type="entry name" value="Nucleoside hydrolase"/>
    <property type="match status" value="1"/>
</dbReference>
<name>A0A255HC56_9ACTN</name>